<dbReference type="InterPro" id="IPR038717">
    <property type="entry name" value="Tc1-like_DDE_dom"/>
</dbReference>
<protein>
    <submittedName>
        <fullName evidence="2">Integrase core domain protein</fullName>
    </submittedName>
</protein>
<dbReference type="AlphaFoldDB" id="A0A1J5R884"/>
<dbReference type="InterPro" id="IPR012337">
    <property type="entry name" value="RNaseH-like_sf"/>
</dbReference>
<dbReference type="InterPro" id="IPR052702">
    <property type="entry name" value="MscS-like_channel"/>
</dbReference>
<proteinExistence type="predicted"/>
<evidence type="ECO:0000259" key="1">
    <source>
        <dbReference type="Pfam" id="PF13358"/>
    </source>
</evidence>
<feature type="domain" description="Tc1-like transposase DDE" evidence="1">
    <location>
        <begin position="169"/>
        <end position="314"/>
    </location>
</feature>
<reference evidence="2" key="1">
    <citation type="submission" date="2016-10" db="EMBL/GenBank/DDBJ databases">
        <title>Sequence of Gallionella enrichment culture.</title>
        <authorList>
            <person name="Poehlein A."/>
            <person name="Muehling M."/>
            <person name="Daniel R."/>
        </authorList>
    </citation>
    <scope>NUCLEOTIDE SEQUENCE</scope>
</reference>
<accession>A0A1J5R884</accession>
<dbReference type="InterPro" id="IPR009057">
    <property type="entry name" value="Homeodomain-like_sf"/>
</dbReference>
<dbReference type="PANTHER" id="PTHR30347">
    <property type="entry name" value="POTASSIUM CHANNEL RELATED"/>
    <property type="match status" value="1"/>
</dbReference>
<name>A0A1J5R884_9ZZZZ</name>
<dbReference type="Pfam" id="PF13358">
    <property type="entry name" value="DDE_3"/>
    <property type="match status" value="1"/>
</dbReference>
<dbReference type="InterPro" id="IPR047655">
    <property type="entry name" value="Transpos_IS630-like"/>
</dbReference>
<dbReference type="GO" id="GO:0003676">
    <property type="term" value="F:nucleic acid binding"/>
    <property type="evidence" value="ECO:0007669"/>
    <property type="project" value="InterPro"/>
</dbReference>
<gene>
    <name evidence="2" type="ORF">GALL_258200</name>
</gene>
<dbReference type="EMBL" id="MLJW01000237">
    <property type="protein sequence ID" value="OIQ92224.1"/>
    <property type="molecule type" value="Genomic_DNA"/>
</dbReference>
<dbReference type="SUPFAM" id="SSF46689">
    <property type="entry name" value="Homeodomain-like"/>
    <property type="match status" value="1"/>
</dbReference>
<dbReference type="PANTHER" id="PTHR30347:SF1">
    <property type="entry name" value="MECHANOSENSITIVE CHANNEL MSCK"/>
    <property type="match status" value="1"/>
</dbReference>
<dbReference type="Gene3D" id="3.30.420.10">
    <property type="entry name" value="Ribonuclease H-like superfamily/Ribonuclease H"/>
    <property type="match status" value="1"/>
</dbReference>
<dbReference type="InterPro" id="IPR036397">
    <property type="entry name" value="RNaseH_sf"/>
</dbReference>
<dbReference type="SUPFAM" id="SSF53098">
    <property type="entry name" value="Ribonuclease H-like"/>
    <property type="match status" value="1"/>
</dbReference>
<evidence type="ECO:0000313" key="2">
    <source>
        <dbReference type="EMBL" id="OIQ92224.1"/>
    </source>
</evidence>
<comment type="caution">
    <text evidence="2">The sequence shown here is derived from an EMBL/GenBank/DDBJ whole genome shotgun (WGS) entry which is preliminary data.</text>
</comment>
<organism evidence="2">
    <name type="scientific">mine drainage metagenome</name>
    <dbReference type="NCBI Taxonomy" id="410659"/>
    <lineage>
        <taxon>unclassified sequences</taxon>
        <taxon>metagenomes</taxon>
        <taxon>ecological metagenomes</taxon>
    </lineage>
</organism>
<dbReference type="Pfam" id="PF13384">
    <property type="entry name" value="HTH_23"/>
    <property type="match status" value="1"/>
</dbReference>
<dbReference type="NCBIfam" id="NF033545">
    <property type="entry name" value="transpos_IS630"/>
    <property type="match status" value="1"/>
</dbReference>
<sequence length="361" mass="41413">MRVAAEIVLTKQQREELTKLVNSKLTSVRLAQRARIVLLSADGWQNQDIAMELKVGRVQVSRWRNRYADLGLAGIERDLPRGAPEKKVDVKKLVELTTQSKPDAATHWSTRKMGEKLGISAASVSRHWRANGLKPHLVRSFKISRDPKFVEKLEDIVGLYLTPPEHAIVLCCDEKSQIQALDRTQPGLELKKGRASTMTHDYKRHGTTTLFAALNVLDGQVIAQCQQQHRHVEWLKFLKKIDRETPKGKTLHLIVDNYATHKHPVVKAWLEKHPRFVMHFTPTSASWLNMVERFFRDITTERLRRGVFTSVPELIKAINEYVGHHNIEPKPFIWTAKAKDILQKVIRANDRLSSKQNATLH</sequence>